<organism evidence="2 3">
    <name type="scientific">Comamonas thiooxydans</name>
    <dbReference type="NCBI Taxonomy" id="363952"/>
    <lineage>
        <taxon>Bacteria</taxon>
        <taxon>Pseudomonadati</taxon>
        <taxon>Pseudomonadota</taxon>
        <taxon>Betaproteobacteria</taxon>
        <taxon>Burkholderiales</taxon>
        <taxon>Comamonadaceae</taxon>
        <taxon>Comamonas</taxon>
    </lineage>
</organism>
<evidence type="ECO:0000313" key="2">
    <source>
        <dbReference type="EMBL" id="KGG93028.1"/>
    </source>
</evidence>
<dbReference type="RefSeq" id="WP_034379046.1">
    <property type="nucleotide sequence ID" value="NZ_AWTN01000085.1"/>
</dbReference>
<dbReference type="EMBL" id="AWTN01000085">
    <property type="protein sequence ID" value="KGG93028.1"/>
    <property type="molecule type" value="Genomic_DNA"/>
</dbReference>
<proteinExistence type="predicted"/>
<gene>
    <name evidence="2" type="ORF">P245_10700</name>
</gene>
<accession>A0A0E3BFA0</accession>
<comment type="caution">
    <text evidence="2">The sequence shown here is derived from an EMBL/GenBank/DDBJ whole genome shotgun (WGS) entry which is preliminary data.</text>
</comment>
<dbReference type="AlphaFoldDB" id="A0A0E3BFA0"/>
<protein>
    <submittedName>
        <fullName evidence="2">Uncharacterized protein</fullName>
    </submittedName>
</protein>
<feature type="region of interest" description="Disordered" evidence="1">
    <location>
        <begin position="1"/>
        <end position="23"/>
    </location>
</feature>
<evidence type="ECO:0000256" key="1">
    <source>
        <dbReference type="SAM" id="MobiDB-lite"/>
    </source>
</evidence>
<evidence type="ECO:0000313" key="3">
    <source>
        <dbReference type="Proteomes" id="UP000029567"/>
    </source>
</evidence>
<reference evidence="2 3" key="1">
    <citation type="submission" date="2013-09" db="EMBL/GenBank/DDBJ databases">
        <title>High correlation between genotypes and phenotypes of environmental bacteria Comamonas testosteroni strains.</title>
        <authorList>
            <person name="Liu L."/>
            <person name="Zhu W."/>
            <person name="Xia X."/>
            <person name="Xu B."/>
            <person name="Luo M."/>
            <person name="Wang G."/>
        </authorList>
    </citation>
    <scope>NUCLEOTIDE SEQUENCE [LARGE SCALE GENOMIC DNA]</scope>
    <source>
        <strain evidence="2 3">JL14</strain>
    </source>
</reference>
<sequence>MKIPTPQYRSPLGRLLPEPRPDPEEIKREGWLDQRILVISPEDARLNWTEREPLRRIGDRLYGAKERRHV</sequence>
<name>A0A0E3BFA0_9BURK</name>
<dbReference type="Proteomes" id="UP000029567">
    <property type="component" value="Unassembled WGS sequence"/>
</dbReference>